<feature type="transmembrane region" description="Helical" evidence="6">
    <location>
        <begin position="399"/>
        <end position="418"/>
    </location>
</feature>
<feature type="transmembrane region" description="Helical" evidence="6">
    <location>
        <begin position="343"/>
        <end position="360"/>
    </location>
</feature>
<dbReference type="CDD" id="cd11484">
    <property type="entry name" value="SLC-NCS1sbd_CobB-like"/>
    <property type="match status" value="1"/>
</dbReference>
<dbReference type="EMBL" id="RBRL01000286">
    <property type="protein sequence ID" value="RMQ86300.1"/>
    <property type="molecule type" value="Genomic_DNA"/>
</dbReference>
<proteinExistence type="inferred from homology"/>
<comment type="similarity">
    <text evidence="2">Belongs to the purine-cytosine permease (2.A.39) family.</text>
</comment>
<evidence type="ECO:0000313" key="7">
    <source>
        <dbReference type="EMBL" id="RMQ86300.1"/>
    </source>
</evidence>
<name>A0A3M4Q7V3_9PSED</name>
<evidence type="ECO:0000313" key="8">
    <source>
        <dbReference type="Proteomes" id="UP000277179"/>
    </source>
</evidence>
<evidence type="ECO:0000256" key="6">
    <source>
        <dbReference type="SAM" id="Phobius"/>
    </source>
</evidence>
<feature type="transmembrane region" description="Helical" evidence="6">
    <location>
        <begin position="233"/>
        <end position="251"/>
    </location>
</feature>
<dbReference type="GO" id="GO:0015209">
    <property type="term" value="F:cytosine transmembrane transporter activity"/>
    <property type="evidence" value="ECO:0007669"/>
    <property type="project" value="InterPro"/>
</dbReference>
<accession>A0A3M4Q7V3</accession>
<evidence type="ECO:0000256" key="2">
    <source>
        <dbReference type="ARBA" id="ARBA00008974"/>
    </source>
</evidence>
<reference evidence="7 8" key="1">
    <citation type="submission" date="2018-08" db="EMBL/GenBank/DDBJ databases">
        <title>Recombination of ecologically and evolutionarily significant loci maintains genetic cohesion in the Pseudomonas syringae species complex.</title>
        <authorList>
            <person name="Dillon M."/>
            <person name="Thakur S."/>
            <person name="Almeida R.N.D."/>
            <person name="Weir B.S."/>
            <person name="Guttman D.S."/>
        </authorList>
    </citation>
    <scope>NUCLEOTIDE SEQUENCE [LARGE SCALE GENOMIC DNA]</scope>
    <source>
        <strain evidence="7 8">ICMP 11288</strain>
    </source>
</reference>
<dbReference type="InterPro" id="IPR001248">
    <property type="entry name" value="Pur-cyt_permease"/>
</dbReference>
<keyword evidence="3 6" id="KW-0812">Transmembrane</keyword>
<sequence length="456" mass="48392">MGALDTAAWRQIRRAAGLARAVQQHGVSHPGSKAMTQQEPGNDYPLSEVPMHARKGLASTAMVLLGFTFFTATMFAGGKLGVAFSFTDMLGVVALGNLLLGIYAAGLGYIAFKSGLNSVLMGRFCFGEVGSKLSDLILGFTQIGWYAWGTATAAVVLGKYFELNQGTVLALMVLFGLLFCATAYVGYRGLEILSYIAVPAMGILLLLSMWVATVKAGGLEGLLAVVPTAELDVSTAITLVFGTFVSGATQATNWTRFSRSAKVAVLASLIGFFIGNGLMVLIGAYGAIVYQQPDVVEVLLLQGFAMAAMAMLLLNIWSTQDNTIYNFAVAGCNLLRTRRRKTVTLAGAVIGTLLALLGMYDLLVPYLILLGTVIPPIGGVIMADFFYRYRGQYPRLADARLPAFNWPGLVAYAVGTVLAFHSPWVAPLVGIVAASLAYIALIAALRVRAPLTDVQA</sequence>
<dbReference type="PANTHER" id="PTHR30569:SF0">
    <property type="entry name" value="CYTOSINE PERMEASE"/>
    <property type="match status" value="1"/>
</dbReference>
<evidence type="ECO:0008006" key="9">
    <source>
        <dbReference type="Google" id="ProtNLM"/>
    </source>
</evidence>
<dbReference type="AlphaFoldDB" id="A0A3M4Q7V3"/>
<evidence type="ECO:0000256" key="5">
    <source>
        <dbReference type="ARBA" id="ARBA00023136"/>
    </source>
</evidence>
<feature type="transmembrane region" description="Helical" evidence="6">
    <location>
        <begin position="133"/>
        <end position="157"/>
    </location>
</feature>
<keyword evidence="4 6" id="KW-1133">Transmembrane helix</keyword>
<feature type="transmembrane region" description="Helical" evidence="6">
    <location>
        <begin position="424"/>
        <end position="445"/>
    </location>
</feature>
<comment type="subcellular location">
    <subcellularLocation>
        <location evidence="1">Membrane</location>
        <topology evidence="1">Multi-pass membrane protein</topology>
    </subcellularLocation>
</comment>
<dbReference type="NCBIfam" id="NF008241">
    <property type="entry name" value="PRK11017.1"/>
    <property type="match status" value="1"/>
</dbReference>
<feature type="transmembrane region" description="Helical" evidence="6">
    <location>
        <begin position="299"/>
        <end position="317"/>
    </location>
</feature>
<feature type="transmembrane region" description="Helical" evidence="6">
    <location>
        <begin position="56"/>
        <end position="77"/>
    </location>
</feature>
<evidence type="ECO:0000256" key="4">
    <source>
        <dbReference type="ARBA" id="ARBA00022989"/>
    </source>
</evidence>
<keyword evidence="5 6" id="KW-0472">Membrane</keyword>
<dbReference type="GO" id="GO:0005886">
    <property type="term" value="C:plasma membrane"/>
    <property type="evidence" value="ECO:0007669"/>
    <property type="project" value="TreeGrafter"/>
</dbReference>
<dbReference type="Pfam" id="PF02133">
    <property type="entry name" value="Transp_cyt_pur"/>
    <property type="match status" value="1"/>
</dbReference>
<feature type="transmembrane region" description="Helical" evidence="6">
    <location>
        <begin position="192"/>
        <end position="213"/>
    </location>
</feature>
<dbReference type="Proteomes" id="UP000277179">
    <property type="component" value="Unassembled WGS sequence"/>
</dbReference>
<comment type="caution">
    <text evidence="7">The sequence shown here is derived from an EMBL/GenBank/DDBJ whole genome shotgun (WGS) entry which is preliminary data.</text>
</comment>
<dbReference type="Gene3D" id="1.10.4160.10">
    <property type="entry name" value="Hydantoin permease"/>
    <property type="match status" value="1"/>
</dbReference>
<feature type="transmembrane region" description="Helical" evidence="6">
    <location>
        <begin position="263"/>
        <end position="287"/>
    </location>
</feature>
<feature type="transmembrane region" description="Helical" evidence="6">
    <location>
        <begin position="366"/>
        <end position="387"/>
    </location>
</feature>
<evidence type="ECO:0000256" key="1">
    <source>
        <dbReference type="ARBA" id="ARBA00004141"/>
    </source>
</evidence>
<feature type="transmembrane region" description="Helical" evidence="6">
    <location>
        <begin position="163"/>
        <end position="185"/>
    </location>
</feature>
<evidence type="ECO:0000256" key="3">
    <source>
        <dbReference type="ARBA" id="ARBA00022692"/>
    </source>
</evidence>
<feature type="transmembrane region" description="Helical" evidence="6">
    <location>
        <begin position="89"/>
        <end position="112"/>
    </location>
</feature>
<dbReference type="InterPro" id="IPR030191">
    <property type="entry name" value="CodB"/>
</dbReference>
<protein>
    <recommendedName>
        <fullName evidence="9">Cytosine permease</fullName>
    </recommendedName>
</protein>
<dbReference type="PANTHER" id="PTHR30569">
    <property type="entry name" value="CYTOSINE TRANSPORTER CODB"/>
    <property type="match status" value="1"/>
</dbReference>
<gene>
    <name evidence="7" type="ORF">ALP97_00904</name>
</gene>
<organism evidence="7 8">
    <name type="scientific">Pseudomonas salomonii</name>
    <dbReference type="NCBI Taxonomy" id="191391"/>
    <lineage>
        <taxon>Bacteria</taxon>
        <taxon>Pseudomonadati</taxon>
        <taxon>Pseudomonadota</taxon>
        <taxon>Gammaproteobacteria</taxon>
        <taxon>Pseudomonadales</taxon>
        <taxon>Pseudomonadaceae</taxon>
        <taxon>Pseudomonas</taxon>
    </lineage>
</organism>